<name>I3YYB8_AEQSU</name>
<keyword evidence="2" id="KW-1185">Reference proteome</keyword>
<dbReference type="STRING" id="746697.Aeqsu_2530"/>
<dbReference type="RefSeq" id="WP_014783235.1">
    <property type="nucleotide sequence ID" value="NC_018013.1"/>
</dbReference>
<dbReference type="Pfam" id="PF14224">
    <property type="entry name" value="DUF4331"/>
    <property type="match status" value="1"/>
</dbReference>
<accession>I3YYB8</accession>
<protein>
    <recommendedName>
        <fullName evidence="3">DUF4331 domain-containing protein</fullName>
    </recommendedName>
</protein>
<dbReference type="eggNOG" id="ENOG502Z8W9">
    <property type="taxonomic scope" value="Bacteria"/>
</dbReference>
<dbReference type="OrthoDB" id="9791748at2"/>
<dbReference type="InterPro" id="IPR025566">
    <property type="entry name" value="DUF4331"/>
</dbReference>
<evidence type="ECO:0000313" key="2">
    <source>
        <dbReference type="Proteomes" id="UP000006049"/>
    </source>
</evidence>
<proteinExistence type="predicted"/>
<sequence>MKNLKYITLFSAVFVSLLFVQCKDEDDNDNVIINATCEDGIKNGLETDVDCGGPDCLPCAQVLDFSGTYYQEDQMGRPGINTVFGTEGFKDAFNVTVPSEMQVAFQTRFEQRLLALNPGYTLNALPEGGRTAAQFTTVLSNDVLWLAQTGITTYFNGTEILTGRNLSDDVIDVSLLLIFGGPDGTENPPLTSDGVPMNDAPFLGSFPYMAGPF</sequence>
<dbReference type="KEGG" id="asl:Aeqsu_2530"/>
<evidence type="ECO:0000313" key="1">
    <source>
        <dbReference type="EMBL" id="AFL81986.1"/>
    </source>
</evidence>
<evidence type="ECO:0008006" key="3">
    <source>
        <dbReference type="Google" id="ProtNLM"/>
    </source>
</evidence>
<dbReference type="PATRIC" id="fig|746697.3.peg.2583"/>
<dbReference type="EMBL" id="CP003280">
    <property type="protein sequence ID" value="AFL81986.1"/>
    <property type="molecule type" value="Genomic_DNA"/>
</dbReference>
<reference evidence="1 2" key="1">
    <citation type="submission" date="2012-06" db="EMBL/GenBank/DDBJ databases">
        <title>The complete genome of Aequorivita sublithincola DSM 14238.</title>
        <authorList>
            <consortium name="US DOE Joint Genome Institute (JGI-PGF)"/>
            <person name="Lucas S."/>
            <person name="Copeland A."/>
            <person name="Lapidus A."/>
            <person name="Goodwin L."/>
            <person name="Pitluck S."/>
            <person name="Peters L."/>
            <person name="Munk A.C.C."/>
            <person name="Kyrpides N."/>
            <person name="Mavromatis K."/>
            <person name="Pagani I."/>
            <person name="Ivanova N."/>
            <person name="Ovchinnikova G."/>
            <person name="Zeytun A."/>
            <person name="Detter J.C."/>
            <person name="Han C."/>
            <person name="Land M."/>
            <person name="Hauser L."/>
            <person name="Markowitz V."/>
            <person name="Cheng J.-F."/>
            <person name="Hugenholtz P."/>
            <person name="Woyke T."/>
            <person name="Wu D."/>
            <person name="Tindall B."/>
            <person name="Faehnrich R."/>
            <person name="Brambilla E."/>
            <person name="Klenk H.-P."/>
            <person name="Eisen J.A."/>
        </authorList>
    </citation>
    <scope>NUCLEOTIDE SEQUENCE [LARGE SCALE GENOMIC DNA]</scope>
    <source>
        <strain evidence="2">DSM 14238 / LMG 21431 / ACAM 643 / 9-3</strain>
    </source>
</reference>
<dbReference type="HOGENOM" id="CLU_112313_0_0_10"/>
<dbReference type="AlphaFoldDB" id="I3YYB8"/>
<organism evidence="1 2">
    <name type="scientific">Aequorivita sublithincola (strain DSM 14238 / LMG 21431 / ACAM 643 / 9-3)</name>
    <dbReference type="NCBI Taxonomy" id="746697"/>
    <lineage>
        <taxon>Bacteria</taxon>
        <taxon>Pseudomonadati</taxon>
        <taxon>Bacteroidota</taxon>
        <taxon>Flavobacteriia</taxon>
        <taxon>Flavobacteriales</taxon>
        <taxon>Flavobacteriaceae</taxon>
        <taxon>Aequorivita</taxon>
    </lineage>
</organism>
<gene>
    <name evidence="1" type="ordered locus">Aeqsu_2530</name>
</gene>
<dbReference type="Proteomes" id="UP000006049">
    <property type="component" value="Chromosome"/>
</dbReference>